<name>A0A6C0K669_9ZZZZ</name>
<dbReference type="Gene3D" id="1.10.10.10">
    <property type="entry name" value="Winged helix-like DNA-binding domain superfamily/Winged helix DNA-binding domain"/>
    <property type="match status" value="1"/>
</dbReference>
<dbReference type="InterPro" id="IPR030392">
    <property type="entry name" value="S74_ICA"/>
</dbReference>
<dbReference type="EMBL" id="MN740821">
    <property type="protein sequence ID" value="QHU13555.1"/>
    <property type="molecule type" value="Genomic_DNA"/>
</dbReference>
<feature type="domain" description="Peptidase S74" evidence="1">
    <location>
        <begin position="1429"/>
        <end position="1610"/>
    </location>
</feature>
<dbReference type="PANTHER" id="PTHR31513">
    <property type="entry name" value="EPHRIN TYPE-B RECEPTOR"/>
    <property type="match status" value="1"/>
</dbReference>
<reference evidence="2" key="1">
    <citation type="journal article" date="2020" name="Nature">
        <title>Giant virus diversity and host interactions through global metagenomics.</title>
        <authorList>
            <person name="Schulz F."/>
            <person name="Roux S."/>
            <person name="Paez-Espino D."/>
            <person name="Jungbluth S."/>
            <person name="Walsh D.A."/>
            <person name="Denef V.J."/>
            <person name="McMahon K.D."/>
            <person name="Konstantinidis K.T."/>
            <person name="Eloe-Fadrosh E.A."/>
            <person name="Kyrpides N.C."/>
            <person name="Woyke T."/>
        </authorList>
    </citation>
    <scope>NUCLEOTIDE SEQUENCE</scope>
    <source>
        <strain evidence="2">GVMAG-S-1101178-73</strain>
    </source>
</reference>
<accession>A0A6C0K669</accession>
<dbReference type="Pfam" id="PF21722">
    <property type="entry name" value="Gly_rich_2"/>
    <property type="match status" value="2"/>
</dbReference>
<dbReference type="Pfam" id="PF13884">
    <property type="entry name" value="Peptidase_S74"/>
    <property type="match status" value="1"/>
</dbReference>
<evidence type="ECO:0000313" key="2">
    <source>
        <dbReference type="EMBL" id="QHU13555.1"/>
    </source>
</evidence>
<dbReference type="InterPro" id="IPR036388">
    <property type="entry name" value="WH-like_DNA-bd_sf"/>
</dbReference>
<dbReference type="InterPro" id="IPR049304">
    <property type="entry name" value="Gly_rich_dom"/>
</dbReference>
<dbReference type="PROSITE" id="PS51688">
    <property type="entry name" value="ICA"/>
    <property type="match status" value="1"/>
</dbReference>
<protein>
    <recommendedName>
        <fullName evidence="1">Peptidase S74 domain-containing protein</fullName>
    </recommendedName>
</protein>
<proteinExistence type="predicted"/>
<evidence type="ECO:0000259" key="1">
    <source>
        <dbReference type="PROSITE" id="PS51688"/>
    </source>
</evidence>
<organism evidence="2">
    <name type="scientific">viral metagenome</name>
    <dbReference type="NCBI Taxonomy" id="1070528"/>
    <lineage>
        <taxon>unclassified sequences</taxon>
        <taxon>metagenomes</taxon>
        <taxon>organismal metagenomes</taxon>
    </lineage>
</organism>
<sequence>MITLNNSNIDFDLDNKNLGSKYSILLAETTCNIIFRTYGEDRMTIMSSGNIGVGLGNPSAPLEVSGNIKATGAIISTGSGFQGKGVNLTEIPITGVLNLLPTLQGLSGNVGSVELNIESTSNNLVNRTLEETTYGSNYTLRSNRELNTRIDYTSNYVFSASNFLVNRIVMEIGQTSNYILTASNNLVRRVVEEVGFGSNYLVRMDTNASNYILTASNNLVRRVVEEVGFGSNYLVRMDTNASNYILTASNNLVNRAVIEAGFGSNYLVRMDTNASNYILTASNNLVKRVVEEVGFGSNYLVRMDTNASNYILTASNNLIRRIVEEVGFGSNYLVRMDTNASNYILTASNNLVRRVVEEVGFGSNYLVRMDTNASNYILTASNNLVRRIVEEVGFGSNYLARMDTNASNYILTASNNLVRRVLEEVGFGSNYLVRMDTNASNYILTASNNLVNRVVEEVGFGSNYLRRMDTNASNYILTASNNLVRRVVEEVGFGSNYLVRMDTNASNYILTASNNLVRRVMEEVGFGSNYARDRVGVWSSNYTDLASRSTSNYVDKLNAIAIVSSQWTTNALPSIFYNTGNVGIGTANPITNLHIYSSNNTTNSGLASTKLVIQEANNSNLFSTIATDIISVPSVVPLSIAGSIDKYVVFTYTTDNTGLGQTQYDITLPENYSYDVLMVGGGGGGGGDLGAGGGGGAVLYGSNIRIPAGSYNIKVGNGGNGTGQNGYNTEAFNSLCYGGGGGKNIALNSVGTGVADGNDGGCGGGGKSASSGTVFGIGGGVIPSIKGALLQTAITFGNSGGTGVINGTGFQSAGGGGAGGVGCAGTIPGVPVVGGSANGGSGIQLNITGAALFWGAGGGGAGNSMIGGNGGNGGGGAGTRSGTGSGDSSVGGNAYNTAVGMNAAFGSGSGGGGGSANFQSNGGNGGAGIIIIRYRPLINISGTPEMQLVIGDRIEAGASNYKLGNYNGKFQIKTSTSNIDTTSLIIESLGNVGIGTSIITSKLHLYDSQQNAILTLQDNTSIPTLMPPASITPTVVGGATSSITPSTFGLYDKIISCEYSSDSAGLTGQTQYIFTASEDISADILVVGGGGGGGCFGGGGGGGQVLLTTNYIISSGNQVIINVGKGGIGGTAGTVSPAVAPANGQNGFDTSITIAGSTFTAKGGGGGGTSNIDSKTLVGSNGGSGGGSSSGILTPASLGGISTKNTYPNWKSFGNKGGIGTYKPTVGATANHFGGGGGGAGYNGGTAIYSASTTGIAGSGGEGINLSSIFGTSFGETGNFGGGGGGMLFGNGTVGSGGLGGGGRGGTGVSSTGTAGTVRTGGGGGGGSGIGGGGGTGVVIIRYRQRNQEGNSEIQLIKGASISSGNTNYKIGNYGGNYKVKSSSYNTDVDRFIIQATGNTVFNNTSGIAVATVFNNGDFRTAGSQISDSDHRIKRDIADIDDDAALRMILAIEPKTYRYIDDERGRSCDASLIYGFIAQQIRDVIPDATELRKNFLPNIMKRAICDNDRIYLDLTGYRDLPVKDMERKINIRFKNGGGYNFSITEVNKEYFVIDNNDRLIEEVFVYGYEVNDFHILTKDYIYTLNVSATRELHRKMLEQEGRIKELEDRLL</sequence>
<dbReference type="PANTHER" id="PTHR31513:SF2">
    <property type="entry name" value="MRAZ"/>
    <property type="match status" value="1"/>
</dbReference>